<dbReference type="Gene3D" id="1.10.10.10">
    <property type="entry name" value="Winged helix-like DNA-binding domain superfamily/Winged helix DNA-binding domain"/>
    <property type="match status" value="1"/>
</dbReference>
<dbReference type="InterPro" id="IPR036390">
    <property type="entry name" value="WH_DNA-bd_sf"/>
</dbReference>
<proteinExistence type="predicted"/>
<accession>A0ABN1WML9</accession>
<dbReference type="Proteomes" id="UP001500037">
    <property type="component" value="Unassembled WGS sequence"/>
</dbReference>
<dbReference type="Pfam" id="PF19361">
    <property type="entry name" value="DUF5937"/>
    <property type="match status" value="1"/>
</dbReference>
<gene>
    <name evidence="2" type="ORF">GCM10009665_48100</name>
</gene>
<name>A0ABN1WML9_9ACTN</name>
<evidence type="ECO:0000313" key="3">
    <source>
        <dbReference type="Proteomes" id="UP001500037"/>
    </source>
</evidence>
<dbReference type="Pfam" id="PF01022">
    <property type="entry name" value="HTH_5"/>
    <property type="match status" value="1"/>
</dbReference>
<sequence length="329" mass="35714">MRAKLTLSVSDLAHTRFALCPMWEVVTSFRALIGTPVPALHRGWAAQVRPRCAAAGLDHGWLADMIAPTGHLPDFLNPPPTGYARTLDEELATIAATDPRQVRQDLDYLAAERGGRLPPRLRALYRDPPAQLPRLAAEIEAYWELALAPYWARIRAVLEADVFHRARQAAGSGTARMLNNLHETVRWDGDSLLLTERHCRLTRIATGGGLVLAPSAFAWPRVLTRAVAPDPPQLAYPARGAATLWESRREPRTDALAAVVGRSRALLLAELDSPASTTELAHRADLSAAAVSQHLTALHSAALVSAHRAGRSVLYARTALADALLDAQP</sequence>
<dbReference type="InterPro" id="IPR001845">
    <property type="entry name" value="HTH_ArsR_DNA-bd_dom"/>
</dbReference>
<evidence type="ECO:0000259" key="1">
    <source>
        <dbReference type="SMART" id="SM00418"/>
    </source>
</evidence>
<dbReference type="InterPro" id="IPR045981">
    <property type="entry name" value="DUF5937"/>
</dbReference>
<keyword evidence="3" id="KW-1185">Reference proteome</keyword>
<dbReference type="EMBL" id="BAAALF010000097">
    <property type="protein sequence ID" value="GAA1251790.1"/>
    <property type="molecule type" value="Genomic_DNA"/>
</dbReference>
<dbReference type="SMART" id="SM00418">
    <property type="entry name" value="HTH_ARSR"/>
    <property type="match status" value="1"/>
</dbReference>
<reference evidence="2 3" key="1">
    <citation type="journal article" date="2019" name="Int. J. Syst. Evol. Microbiol.">
        <title>The Global Catalogue of Microorganisms (GCM) 10K type strain sequencing project: providing services to taxonomists for standard genome sequencing and annotation.</title>
        <authorList>
            <consortium name="The Broad Institute Genomics Platform"/>
            <consortium name="The Broad Institute Genome Sequencing Center for Infectious Disease"/>
            <person name="Wu L."/>
            <person name="Ma J."/>
        </authorList>
    </citation>
    <scope>NUCLEOTIDE SEQUENCE [LARGE SCALE GENOMIC DNA]</scope>
    <source>
        <strain evidence="2 3">JCM 13004</strain>
    </source>
</reference>
<dbReference type="InterPro" id="IPR011991">
    <property type="entry name" value="ArsR-like_HTH"/>
</dbReference>
<protein>
    <submittedName>
        <fullName evidence="2">DUF5937 family protein</fullName>
    </submittedName>
</protein>
<dbReference type="CDD" id="cd00090">
    <property type="entry name" value="HTH_ARSR"/>
    <property type="match status" value="1"/>
</dbReference>
<dbReference type="RefSeq" id="WP_344444021.1">
    <property type="nucleotide sequence ID" value="NZ_BAAALF010000097.1"/>
</dbReference>
<evidence type="ECO:0000313" key="2">
    <source>
        <dbReference type="EMBL" id="GAA1251790.1"/>
    </source>
</evidence>
<dbReference type="SUPFAM" id="SSF46785">
    <property type="entry name" value="Winged helix' DNA-binding domain"/>
    <property type="match status" value="1"/>
</dbReference>
<organism evidence="2 3">
    <name type="scientific">Kitasatospora nipponensis</name>
    <dbReference type="NCBI Taxonomy" id="258049"/>
    <lineage>
        <taxon>Bacteria</taxon>
        <taxon>Bacillati</taxon>
        <taxon>Actinomycetota</taxon>
        <taxon>Actinomycetes</taxon>
        <taxon>Kitasatosporales</taxon>
        <taxon>Streptomycetaceae</taxon>
        <taxon>Kitasatospora</taxon>
    </lineage>
</organism>
<comment type="caution">
    <text evidence="2">The sequence shown here is derived from an EMBL/GenBank/DDBJ whole genome shotgun (WGS) entry which is preliminary data.</text>
</comment>
<feature type="domain" description="HTH arsR-type" evidence="1">
    <location>
        <begin position="254"/>
        <end position="329"/>
    </location>
</feature>
<dbReference type="InterPro" id="IPR036388">
    <property type="entry name" value="WH-like_DNA-bd_sf"/>
</dbReference>